<feature type="compositionally biased region" description="Basic residues" evidence="1">
    <location>
        <begin position="297"/>
        <end position="308"/>
    </location>
</feature>
<dbReference type="GO" id="GO:0008270">
    <property type="term" value="F:zinc ion binding"/>
    <property type="evidence" value="ECO:0007669"/>
    <property type="project" value="InterPro"/>
</dbReference>
<feature type="region of interest" description="Disordered" evidence="1">
    <location>
        <begin position="85"/>
        <end position="127"/>
    </location>
</feature>
<dbReference type="GO" id="GO:0003824">
    <property type="term" value="F:catalytic activity"/>
    <property type="evidence" value="ECO:0007669"/>
    <property type="project" value="InterPro"/>
</dbReference>
<dbReference type="SMART" id="SM00343">
    <property type="entry name" value="ZnF_C2HC"/>
    <property type="match status" value="2"/>
</dbReference>
<dbReference type="InterPro" id="IPR005135">
    <property type="entry name" value="Endo/exonuclease/phosphatase"/>
</dbReference>
<dbReference type="InterPro" id="IPR036875">
    <property type="entry name" value="Znf_CCHC_sf"/>
</dbReference>
<feature type="domain" description="Reverse transcriptase" evidence="2">
    <location>
        <begin position="1020"/>
        <end position="1292"/>
    </location>
</feature>
<comment type="caution">
    <text evidence="3">The sequence shown here is derived from an EMBL/GenBank/DDBJ whole genome shotgun (WGS) entry which is preliminary data.</text>
</comment>
<dbReference type="CDD" id="cd09077">
    <property type="entry name" value="R1-I-EN"/>
    <property type="match status" value="1"/>
</dbReference>
<dbReference type="OrthoDB" id="6621793at2759"/>
<dbReference type="EMBL" id="VUJU01010667">
    <property type="protein sequence ID" value="KAF0713478.1"/>
    <property type="molecule type" value="Genomic_DNA"/>
</dbReference>
<proteinExistence type="predicted"/>
<dbReference type="SUPFAM" id="SSF56672">
    <property type="entry name" value="DNA/RNA polymerases"/>
    <property type="match status" value="1"/>
</dbReference>
<dbReference type="PANTHER" id="PTHR19446">
    <property type="entry name" value="REVERSE TRANSCRIPTASES"/>
    <property type="match status" value="1"/>
</dbReference>
<dbReference type="Pfam" id="PF14529">
    <property type="entry name" value="Exo_endo_phos_2"/>
    <property type="match status" value="1"/>
</dbReference>
<evidence type="ECO:0000256" key="1">
    <source>
        <dbReference type="SAM" id="MobiDB-lite"/>
    </source>
</evidence>
<accession>A0A6G0VXQ2</accession>
<dbReference type="Pfam" id="PF00078">
    <property type="entry name" value="RVT_1"/>
    <property type="match status" value="1"/>
</dbReference>
<reference evidence="3 4" key="1">
    <citation type="submission" date="2019-08" db="EMBL/GenBank/DDBJ databases">
        <title>Whole genome of Aphis craccivora.</title>
        <authorList>
            <person name="Voronova N.V."/>
            <person name="Shulinski R.S."/>
            <person name="Bandarenka Y.V."/>
            <person name="Zhorov D.G."/>
            <person name="Warner D."/>
        </authorList>
    </citation>
    <scope>NUCLEOTIDE SEQUENCE [LARGE SCALE GENOMIC DNA]</scope>
    <source>
        <strain evidence="3">180601</strain>
        <tissue evidence="3">Whole Body</tissue>
    </source>
</reference>
<dbReference type="GO" id="GO:0071897">
    <property type="term" value="P:DNA biosynthetic process"/>
    <property type="evidence" value="ECO:0007669"/>
    <property type="project" value="UniProtKB-ARBA"/>
</dbReference>
<feature type="region of interest" description="Disordered" evidence="1">
    <location>
        <begin position="1"/>
        <end position="65"/>
    </location>
</feature>
<evidence type="ECO:0000313" key="4">
    <source>
        <dbReference type="Proteomes" id="UP000478052"/>
    </source>
</evidence>
<dbReference type="SUPFAM" id="SSF57756">
    <property type="entry name" value="Retrovirus zinc finger-like domains"/>
    <property type="match status" value="1"/>
</dbReference>
<name>A0A6G0VXQ2_APHCR</name>
<gene>
    <name evidence="3" type="ORF">FWK35_00037321</name>
</gene>
<organism evidence="3 4">
    <name type="scientific">Aphis craccivora</name>
    <name type="common">Cowpea aphid</name>
    <dbReference type="NCBI Taxonomy" id="307492"/>
    <lineage>
        <taxon>Eukaryota</taxon>
        <taxon>Metazoa</taxon>
        <taxon>Ecdysozoa</taxon>
        <taxon>Arthropoda</taxon>
        <taxon>Hexapoda</taxon>
        <taxon>Insecta</taxon>
        <taxon>Pterygota</taxon>
        <taxon>Neoptera</taxon>
        <taxon>Paraneoptera</taxon>
        <taxon>Hemiptera</taxon>
        <taxon>Sternorrhyncha</taxon>
        <taxon>Aphidomorpha</taxon>
        <taxon>Aphidoidea</taxon>
        <taxon>Aphididae</taxon>
        <taxon>Aphidini</taxon>
        <taxon>Aphis</taxon>
        <taxon>Aphis</taxon>
    </lineage>
</organism>
<feature type="non-terminal residue" evidence="3">
    <location>
        <position position="1388"/>
    </location>
</feature>
<evidence type="ECO:0000259" key="2">
    <source>
        <dbReference type="PROSITE" id="PS50878"/>
    </source>
</evidence>
<sequence length="1388" mass="151896">CHRARPQVADRGKSCRYAGLPRNKPPSGRTNKRSRTSSPPGARSTPGARVDQALRTGTQTDGAKLAPSVAAKLHLQTMMDTTNSTDVTATGASETPEPAVGGGSPQRSSSASQIPEGGVPSMALSTGKTTAETVVSCTQRTGADGANGQNTDFGNANEAMLKLSRGVRSLKAGIVTQDGGLKLLFQKASALEVYSEKSRSPAVKEAIAELLDVVNGLKGSRELVIRAFNATMTNTLALETSVKSVSTEERATDTPCWWEAGPMRPQLERRISTNMAADRIEQSETAGNKNEPEFKVVRSRKRRGKRGASKVPTEQTAKEDTTTPKTLKAAQGKHRWPPRTQAVVLEKSGDKSYADTVKEVKETVQKESFNFEISARRAKSGNLVLETLDKDQADSLAAILKRRFGDSRGIRRPTPSTALILIGIEDSVDEKELKETLESHDPELKTLNEIKIREGSNGVRTAIVRVPVSPGLKLARLKKLKIGWSRCRIKELAARPAGCARCFSPDHVAKACMGEEKRRCFRCKVVGHLIASCNFQNRDVHSGGSDQRLSPVFKVLQVNLNHCWAAQQLLLQTAAERGIDIVLVSDYNRQMGASVQQWVASADNKCAIYVANSTIYISDRGGGVGFAWARIGNTLFYSCYFTPNCTFQEFDQFLGDLDASIRNQVTVGLDTIVAGDFNSHSAEWGSATDDARGSLLSDFAASLELVVCNVGSTPTFRRVNAASVIDVTFSRSRGNQRLVSDWSVITDCYTASDHEYIGYSVLKPDAQRPAADHRVTRCPGWSMKKLSLEALNAHWDRTGTPPSLPDDASAEEHSEHLGEFLERACNATMPKRAVFQGKRAVHWWNDEIATMRRAAIAARRRYQRAGRRADLHDREASLEIYNRARKELKLAIRKAQERSWQELCKAVEGDPWGVPYKIVTKRLGRRNPVIDEPVITQIARGLFPALPPVDWRQVPATPCASTEIIEHHEVSTPLFTVDELLRAVEKLPLRKAPGPDSIPNEIIRLAARRSPGIFLSTFNACLTRNVFPAKWKRAKLVLLYKGADKPLDQPSSYRPISLLDGPGKLLERMLLNRLLPHVEETGALSNLQFGFRRSRSTEDAIQEVLKTARAAGKGAVQNRRLCAVVTLDVKNAFNTAPWLLIDAALHRSGAPGYLANILRSYMSEREIQYGAGPSLPVTCGVPQGSVLGPTLWNLFYDGILRLSFPDGVKLVAFADDVAVVAVAHNTELIEQLVNPVLCEVAQWMSSNGLTLAPEKSECIILTGKRCFGSPQLKIQGVQVPVRRVIRYLGVQLDTRLSFVAHATSVAAGARKAAAALGRLMPNIGGPSQAKRKLLMSVVHSRLLYGAPVWAESVQGVIKSKNALLQAQRTAALRVIRSYRTVSDMASLV</sequence>
<dbReference type="GO" id="GO:0003676">
    <property type="term" value="F:nucleic acid binding"/>
    <property type="evidence" value="ECO:0007669"/>
    <property type="project" value="InterPro"/>
</dbReference>
<feature type="region of interest" description="Disordered" evidence="1">
    <location>
        <begin position="282"/>
        <end position="336"/>
    </location>
</feature>
<dbReference type="InterPro" id="IPR001878">
    <property type="entry name" value="Znf_CCHC"/>
</dbReference>
<dbReference type="Gene3D" id="3.60.10.10">
    <property type="entry name" value="Endonuclease/exonuclease/phosphatase"/>
    <property type="match status" value="1"/>
</dbReference>
<dbReference type="InterPro" id="IPR043502">
    <property type="entry name" value="DNA/RNA_pol_sf"/>
</dbReference>
<dbReference type="Gene3D" id="4.10.60.10">
    <property type="entry name" value="Zinc finger, CCHC-type"/>
    <property type="match status" value="1"/>
</dbReference>
<dbReference type="PROSITE" id="PS50878">
    <property type="entry name" value="RT_POL"/>
    <property type="match status" value="1"/>
</dbReference>
<keyword evidence="4" id="KW-1185">Reference proteome</keyword>
<dbReference type="InterPro" id="IPR000477">
    <property type="entry name" value="RT_dom"/>
</dbReference>
<evidence type="ECO:0000313" key="3">
    <source>
        <dbReference type="EMBL" id="KAF0713478.1"/>
    </source>
</evidence>
<protein>
    <submittedName>
        <fullName evidence="3">Retrovirus-related Pol polyprotein from type-1 retrotransposable element R1</fullName>
    </submittedName>
</protein>
<dbReference type="Proteomes" id="UP000478052">
    <property type="component" value="Unassembled WGS sequence"/>
</dbReference>
<dbReference type="SUPFAM" id="SSF56219">
    <property type="entry name" value="DNase I-like"/>
    <property type="match status" value="1"/>
</dbReference>
<dbReference type="InterPro" id="IPR036691">
    <property type="entry name" value="Endo/exonu/phosph_ase_sf"/>
</dbReference>
<dbReference type="CDD" id="cd01650">
    <property type="entry name" value="RT_nLTR_like"/>
    <property type="match status" value="1"/>
</dbReference>
<feature type="non-terminal residue" evidence="3">
    <location>
        <position position="1"/>
    </location>
</feature>